<organism evidence="1">
    <name type="scientific">mine drainage metagenome</name>
    <dbReference type="NCBI Taxonomy" id="410659"/>
    <lineage>
        <taxon>unclassified sequences</taxon>
        <taxon>metagenomes</taxon>
        <taxon>ecological metagenomes</taxon>
    </lineage>
</organism>
<accession>A0A1J5PLE9</accession>
<gene>
    <name evidence="1" type="ORF">GALL_460110</name>
</gene>
<reference evidence="1" key="1">
    <citation type="submission" date="2016-10" db="EMBL/GenBank/DDBJ databases">
        <title>Sequence of Gallionella enrichment culture.</title>
        <authorList>
            <person name="Poehlein A."/>
            <person name="Muehling M."/>
            <person name="Daniel R."/>
        </authorList>
    </citation>
    <scope>NUCLEOTIDE SEQUENCE</scope>
</reference>
<proteinExistence type="predicted"/>
<sequence length="205" mass="22152">MSRRISTLLAIVALQVFLPTSSANAAGSSYVFPVQGCATTYAHSHHDYPATDILLKKPHPSSCYFVAPTSGVIDEVSRKDRFTWKTDKGADRGGMSVSMVGDDGVRYYGSHLKLIEPQIVKGARVNAGDRLGLVGNSGDAKGLATHLHFGISWPTSAGAWWIRRGELYPWRYLDAWRKGKSVSPAAAVAKLHKALGDLPPCKKGC</sequence>
<protein>
    <submittedName>
        <fullName evidence="1">Peptidase family M23</fullName>
    </submittedName>
</protein>
<evidence type="ECO:0000313" key="1">
    <source>
        <dbReference type="EMBL" id="OIQ72366.1"/>
    </source>
</evidence>
<dbReference type="Gene3D" id="2.70.70.10">
    <property type="entry name" value="Glucose Permease (Domain IIA)"/>
    <property type="match status" value="1"/>
</dbReference>
<comment type="caution">
    <text evidence="1">The sequence shown here is derived from an EMBL/GenBank/DDBJ whole genome shotgun (WGS) entry which is preliminary data.</text>
</comment>
<name>A0A1J5PLE9_9ZZZZ</name>
<dbReference type="EMBL" id="MLJW01003301">
    <property type="protein sequence ID" value="OIQ72366.1"/>
    <property type="molecule type" value="Genomic_DNA"/>
</dbReference>
<dbReference type="AlphaFoldDB" id="A0A1J5PLE9"/>
<dbReference type="CDD" id="cd12797">
    <property type="entry name" value="M23_peptidase"/>
    <property type="match status" value="1"/>
</dbReference>
<dbReference type="SUPFAM" id="SSF51261">
    <property type="entry name" value="Duplicated hybrid motif"/>
    <property type="match status" value="1"/>
</dbReference>
<dbReference type="InterPro" id="IPR011055">
    <property type="entry name" value="Dup_hybrid_motif"/>
</dbReference>